<reference evidence="1" key="1">
    <citation type="submission" date="2013-05" db="EMBL/GenBank/DDBJ databases">
        <authorList>
            <person name="Yim A.K.Y."/>
            <person name="Chan T.F."/>
            <person name="Ji K.M."/>
            <person name="Liu X.Y."/>
            <person name="Zhou J.W."/>
            <person name="Li R.Q."/>
            <person name="Yang K.Y."/>
            <person name="Li J."/>
            <person name="Li M."/>
            <person name="Law P.T.W."/>
            <person name="Wu Y.L."/>
            <person name="Cai Z.L."/>
            <person name="Qin H."/>
            <person name="Bao Y."/>
            <person name="Leung R.K.K."/>
            <person name="Ng P.K.S."/>
            <person name="Zou J."/>
            <person name="Zhong X.J."/>
            <person name="Ran P.X."/>
            <person name="Zhong N.S."/>
            <person name="Liu Z.G."/>
            <person name="Tsui S.K.W."/>
        </authorList>
    </citation>
    <scope>NUCLEOTIDE SEQUENCE</scope>
    <source>
        <strain evidence="1">Derf</strain>
        <tissue evidence="1">Whole organism</tissue>
    </source>
</reference>
<dbReference type="EMBL" id="ASGP02000001">
    <property type="protein sequence ID" value="KAH9529111.1"/>
    <property type="molecule type" value="Genomic_DNA"/>
</dbReference>
<organism evidence="1 2">
    <name type="scientific">Dermatophagoides farinae</name>
    <name type="common">American house dust mite</name>
    <dbReference type="NCBI Taxonomy" id="6954"/>
    <lineage>
        <taxon>Eukaryota</taxon>
        <taxon>Metazoa</taxon>
        <taxon>Ecdysozoa</taxon>
        <taxon>Arthropoda</taxon>
        <taxon>Chelicerata</taxon>
        <taxon>Arachnida</taxon>
        <taxon>Acari</taxon>
        <taxon>Acariformes</taxon>
        <taxon>Sarcoptiformes</taxon>
        <taxon>Astigmata</taxon>
        <taxon>Psoroptidia</taxon>
        <taxon>Analgoidea</taxon>
        <taxon>Pyroglyphidae</taxon>
        <taxon>Dermatophagoidinae</taxon>
        <taxon>Dermatophagoides</taxon>
    </lineage>
</organism>
<accession>A0A922ICQ1</accession>
<protein>
    <submittedName>
        <fullName evidence="1">Uncharacterized protein</fullName>
    </submittedName>
</protein>
<gene>
    <name evidence="1" type="ORF">DERF_003014</name>
</gene>
<keyword evidence="2" id="KW-1185">Reference proteome</keyword>
<name>A0A922ICQ1_DERFA</name>
<proteinExistence type="predicted"/>
<evidence type="ECO:0000313" key="2">
    <source>
        <dbReference type="Proteomes" id="UP000790347"/>
    </source>
</evidence>
<dbReference type="Proteomes" id="UP000790347">
    <property type="component" value="Unassembled WGS sequence"/>
</dbReference>
<dbReference type="AlphaFoldDB" id="A0A922ICQ1"/>
<reference evidence="1" key="2">
    <citation type="journal article" date="2022" name="Res Sq">
        <title>Comparative Genomics Reveals Insights into the Divergent Evolution of Astigmatic Mites and Household Pest Adaptations.</title>
        <authorList>
            <person name="Xiong Q."/>
            <person name="Wan A.T.-Y."/>
            <person name="Liu X.-Y."/>
            <person name="Fung C.S.-H."/>
            <person name="Xiao X."/>
            <person name="Malainual N."/>
            <person name="Hou J."/>
            <person name="Wang L."/>
            <person name="Wang M."/>
            <person name="Yang K."/>
            <person name="Cui Y."/>
            <person name="Leung E."/>
            <person name="Nong W."/>
            <person name="Shin S.-K."/>
            <person name="Au S."/>
            <person name="Jeong K.Y."/>
            <person name="Chew F.T."/>
            <person name="Hui J."/>
            <person name="Leung T.F."/>
            <person name="Tungtrongchitr A."/>
            <person name="Zhong N."/>
            <person name="Liu Z."/>
            <person name="Tsui S."/>
        </authorList>
    </citation>
    <scope>NUCLEOTIDE SEQUENCE</scope>
    <source>
        <strain evidence="1">Derf</strain>
        <tissue evidence="1">Whole organism</tissue>
    </source>
</reference>
<sequence length="63" mass="7267">MNKEIEKFKSLMNGDWRHRCKSIIGNRILCRYRGSGPFSFNRPQPATIPNFIIRLSSSPLSSL</sequence>
<evidence type="ECO:0000313" key="1">
    <source>
        <dbReference type="EMBL" id="KAH9529111.1"/>
    </source>
</evidence>
<comment type="caution">
    <text evidence="1">The sequence shown here is derived from an EMBL/GenBank/DDBJ whole genome shotgun (WGS) entry which is preliminary data.</text>
</comment>